<dbReference type="Gene3D" id="3.30.530.20">
    <property type="match status" value="1"/>
</dbReference>
<dbReference type="EMBL" id="SPLM01000076">
    <property type="protein sequence ID" value="TMW61409.1"/>
    <property type="molecule type" value="Genomic_DNA"/>
</dbReference>
<dbReference type="PANTHER" id="PTHR13510:SF44">
    <property type="entry name" value="RABENOSYN-5"/>
    <property type="match status" value="1"/>
</dbReference>
<evidence type="ECO:0008006" key="3">
    <source>
        <dbReference type="Google" id="ProtNLM"/>
    </source>
</evidence>
<dbReference type="AlphaFoldDB" id="A0A8K1FHV2"/>
<comment type="caution">
    <text evidence="1">The sequence shown here is derived from an EMBL/GenBank/DDBJ whole genome shotgun (WGS) entry which is preliminary data.</text>
</comment>
<evidence type="ECO:0000313" key="2">
    <source>
        <dbReference type="Proteomes" id="UP000794436"/>
    </source>
</evidence>
<reference evidence="1" key="1">
    <citation type="submission" date="2019-03" db="EMBL/GenBank/DDBJ databases">
        <title>Long read genome sequence of the mycoparasitic Pythium oligandrum ATCC 38472 isolated from sugarbeet rhizosphere.</title>
        <authorList>
            <person name="Gaulin E."/>
        </authorList>
    </citation>
    <scope>NUCLEOTIDE SEQUENCE</scope>
    <source>
        <strain evidence="1">ATCC 38472_TT</strain>
    </source>
</reference>
<accession>A0A8K1FHV2</accession>
<organism evidence="1 2">
    <name type="scientific">Pythium oligandrum</name>
    <name type="common">Mycoparasitic fungus</name>
    <dbReference type="NCBI Taxonomy" id="41045"/>
    <lineage>
        <taxon>Eukaryota</taxon>
        <taxon>Sar</taxon>
        <taxon>Stramenopiles</taxon>
        <taxon>Oomycota</taxon>
        <taxon>Peronosporomycetes</taxon>
        <taxon>Pythiales</taxon>
        <taxon>Pythiaceae</taxon>
        <taxon>Pythium</taxon>
    </lineage>
</organism>
<keyword evidence="2" id="KW-1185">Reference proteome</keyword>
<gene>
    <name evidence="1" type="ORF">Poli38472_012600</name>
</gene>
<dbReference type="InterPro" id="IPR052727">
    <property type="entry name" value="Rab4/Rab5_effector"/>
</dbReference>
<sequence length="431" mass="48111">MPRATIRSPSIPTLSLTPEEEARVENEATALLNQTLQIEREFFANDGEVDEKHWKLVKNRDSFCIYKERHLEVDEQDESLYVESSGGSEGQSAAIDSDDIIASKKRAHVPMIVSTGHVEGSLDDAVFGFAAGDILSWRLRTIYMKDMFTDGKIVKTMHLPTEEEPLNYFCIKWFVTEFPAVVNAFVNPRDFLVAEAAGIKVDEQGKRFGYYIIHDYEHSTIGRLDEYGVCRCSMSMCFIVREVVPGMVHVFSRGFVDPRGDFKPSIAAAISARAMSALTKTVEASYSKKMVWLMGQQERERQEKQRRDRSLSPDLIHADTCAACAKSPGFLKAKLEACRLCRANYCSRCTVERSLVIDMSGPDVTKRTFTFCAGCVLKAKQLAPHEVAVEAVRQAQSCGDSTVVFPRASDASSVELYTLSSSHSSNSNSDR</sequence>
<dbReference type="Proteomes" id="UP000794436">
    <property type="component" value="Unassembled WGS sequence"/>
</dbReference>
<protein>
    <recommendedName>
        <fullName evidence="3">FYVE-type domain-containing protein</fullName>
    </recommendedName>
</protein>
<proteinExistence type="predicted"/>
<dbReference type="PANTHER" id="PTHR13510">
    <property type="entry name" value="FYVE-FINGER-CONTAINING RAB5 EFFECTOR PROTEIN RABENOSYN-5-RELATED"/>
    <property type="match status" value="1"/>
</dbReference>
<name>A0A8K1FHV2_PYTOL</name>
<dbReference type="InterPro" id="IPR023393">
    <property type="entry name" value="START-like_dom_sf"/>
</dbReference>
<evidence type="ECO:0000313" key="1">
    <source>
        <dbReference type="EMBL" id="TMW61409.1"/>
    </source>
</evidence>
<dbReference type="OrthoDB" id="155196at2759"/>
<dbReference type="InterPro" id="IPR011011">
    <property type="entry name" value="Znf_FYVE_PHD"/>
</dbReference>
<dbReference type="SUPFAM" id="SSF57903">
    <property type="entry name" value="FYVE/PHD zinc finger"/>
    <property type="match status" value="1"/>
</dbReference>